<keyword evidence="1" id="KW-0690">Ribosome biogenesis</keyword>
<feature type="compositionally biased region" description="Polar residues" evidence="5">
    <location>
        <begin position="39"/>
        <end position="48"/>
    </location>
</feature>
<evidence type="ECO:0000256" key="1">
    <source>
        <dbReference type="ARBA" id="ARBA00022517"/>
    </source>
</evidence>
<feature type="compositionally biased region" description="Basic residues" evidence="5">
    <location>
        <begin position="1"/>
        <end position="11"/>
    </location>
</feature>
<dbReference type="InterPro" id="IPR051959">
    <property type="entry name" value="PAK1-Kinase_Regulator"/>
</dbReference>
<proteinExistence type="predicted"/>
<dbReference type="Pfam" id="PF00400">
    <property type="entry name" value="WD40"/>
    <property type="match status" value="4"/>
</dbReference>
<dbReference type="EMBL" id="QKYT01000116">
    <property type="protein sequence ID" value="RIA92832.1"/>
    <property type="molecule type" value="Genomic_DNA"/>
</dbReference>
<feature type="compositionally biased region" description="Basic and acidic residues" evidence="5">
    <location>
        <begin position="14"/>
        <end position="30"/>
    </location>
</feature>
<dbReference type="PANTHER" id="PTHR44675">
    <property type="entry name" value="PAK1 INTERACTING PROTEIN 1"/>
    <property type="match status" value="1"/>
</dbReference>
<dbReference type="Proteomes" id="UP000265703">
    <property type="component" value="Unassembled WGS sequence"/>
</dbReference>
<dbReference type="InterPro" id="IPR019775">
    <property type="entry name" value="WD40_repeat_CS"/>
</dbReference>
<evidence type="ECO:0000313" key="7">
    <source>
        <dbReference type="Proteomes" id="UP000265703"/>
    </source>
</evidence>
<evidence type="ECO:0000256" key="2">
    <source>
        <dbReference type="ARBA" id="ARBA00022574"/>
    </source>
</evidence>
<dbReference type="STRING" id="658196.A0A397T4S7"/>
<name>A0A397T4S7_9GLOM</name>
<dbReference type="Gene3D" id="2.130.10.10">
    <property type="entry name" value="YVTN repeat-like/Quinoprotein amine dehydrogenase"/>
    <property type="match status" value="2"/>
</dbReference>
<dbReference type="PROSITE" id="PS00678">
    <property type="entry name" value="WD_REPEATS_1"/>
    <property type="match status" value="1"/>
</dbReference>
<dbReference type="InterPro" id="IPR036322">
    <property type="entry name" value="WD40_repeat_dom_sf"/>
</dbReference>
<comment type="caution">
    <text evidence="6">The sequence shown here is derived from an EMBL/GenBank/DDBJ whole genome shotgun (WGS) entry which is preliminary data.</text>
</comment>
<protein>
    <submittedName>
        <fullName evidence="6">WD40-repeat-containing domain protein</fullName>
    </submittedName>
</protein>
<keyword evidence="2 4" id="KW-0853">WD repeat</keyword>
<accession>A0A397T4S7</accession>
<dbReference type="PROSITE" id="PS50082">
    <property type="entry name" value="WD_REPEATS_2"/>
    <property type="match status" value="2"/>
</dbReference>
<organism evidence="6 7">
    <name type="scientific">Glomus cerebriforme</name>
    <dbReference type="NCBI Taxonomy" id="658196"/>
    <lineage>
        <taxon>Eukaryota</taxon>
        <taxon>Fungi</taxon>
        <taxon>Fungi incertae sedis</taxon>
        <taxon>Mucoromycota</taxon>
        <taxon>Glomeromycotina</taxon>
        <taxon>Glomeromycetes</taxon>
        <taxon>Glomerales</taxon>
        <taxon>Glomeraceae</taxon>
        <taxon>Glomus</taxon>
    </lineage>
</organism>
<dbReference type="InterPro" id="IPR001680">
    <property type="entry name" value="WD40_rpt"/>
</dbReference>
<evidence type="ECO:0000256" key="5">
    <source>
        <dbReference type="SAM" id="MobiDB-lite"/>
    </source>
</evidence>
<keyword evidence="7" id="KW-1185">Reference proteome</keyword>
<sequence length="409" mass="45962">MPKSKKTRLSKSKTNQEQKLKEKEKIEQKKQLKIKPTSKHNNISQTSEKISEVTTENYEIKEVIKDFLIIAGSYERILYGIDAHWIKSDEGSDNDNFSLKLDPIFVFSAHIGCIKTVSVGGKFLASGSTDEVIKLYNLRKRKELGSLLQHEGSITTIQFFNKTHMLSGSEDGTICIWRTKDWECLKILKGHKGRINSLAIHPSGKIALSVSIDKTVHLWNLLTGQKASVNKLGKEGEIVLWNSSGDQYAILMAHGIEIYNTSNVQILQKFQSGSSRFLCMQYYKHEHLGDLLIVGSEDKAIRIYEVKSGNCLIKLLGHKNRVKDISTIQSIPPNGSTSFTLLSSISSDGIINVWNLNKILPHGYKEGDDTIFNSPLATYDTKSRLTCVVLSQKFDAQDLDERANQQGFP</sequence>
<dbReference type="PANTHER" id="PTHR44675:SF1">
    <property type="entry name" value="P21-ACTIVATED PROTEIN KINASE-INTERACTING PROTEIN 1"/>
    <property type="match status" value="1"/>
</dbReference>
<feature type="region of interest" description="Disordered" evidence="5">
    <location>
        <begin position="1"/>
        <end position="48"/>
    </location>
</feature>
<dbReference type="InterPro" id="IPR015943">
    <property type="entry name" value="WD40/YVTN_repeat-like_dom_sf"/>
</dbReference>
<dbReference type="InterPro" id="IPR020472">
    <property type="entry name" value="WD40_PAC1"/>
</dbReference>
<feature type="repeat" description="WD" evidence="4">
    <location>
        <begin position="188"/>
        <end position="229"/>
    </location>
</feature>
<feature type="repeat" description="WD" evidence="4">
    <location>
        <begin position="147"/>
        <end position="187"/>
    </location>
</feature>
<evidence type="ECO:0000256" key="3">
    <source>
        <dbReference type="ARBA" id="ARBA00022737"/>
    </source>
</evidence>
<evidence type="ECO:0000256" key="4">
    <source>
        <dbReference type="PROSITE-ProRule" id="PRU00221"/>
    </source>
</evidence>
<dbReference type="AlphaFoldDB" id="A0A397T4S7"/>
<dbReference type="OrthoDB" id="308449at2759"/>
<dbReference type="PRINTS" id="PR00320">
    <property type="entry name" value="GPROTEINBRPT"/>
</dbReference>
<dbReference type="SMART" id="SM00320">
    <property type="entry name" value="WD40"/>
    <property type="match status" value="5"/>
</dbReference>
<dbReference type="GO" id="GO:0042254">
    <property type="term" value="P:ribosome biogenesis"/>
    <property type="evidence" value="ECO:0007669"/>
    <property type="project" value="UniProtKB-KW"/>
</dbReference>
<dbReference type="PROSITE" id="PS50294">
    <property type="entry name" value="WD_REPEATS_REGION"/>
    <property type="match status" value="1"/>
</dbReference>
<keyword evidence="3" id="KW-0677">Repeat</keyword>
<reference evidence="6 7" key="1">
    <citation type="submission" date="2018-06" db="EMBL/GenBank/DDBJ databases">
        <title>Comparative genomics reveals the genomic features of Rhizophagus irregularis, R. cerebriforme, R. diaphanum and Gigaspora rosea, and their symbiotic lifestyle signature.</title>
        <authorList>
            <person name="Morin E."/>
            <person name="San Clemente H."/>
            <person name="Chen E.C.H."/>
            <person name="De La Providencia I."/>
            <person name="Hainaut M."/>
            <person name="Kuo A."/>
            <person name="Kohler A."/>
            <person name="Murat C."/>
            <person name="Tang N."/>
            <person name="Roy S."/>
            <person name="Loubradou J."/>
            <person name="Henrissat B."/>
            <person name="Grigoriev I.V."/>
            <person name="Corradi N."/>
            <person name="Roux C."/>
            <person name="Martin F.M."/>
        </authorList>
    </citation>
    <scope>NUCLEOTIDE SEQUENCE [LARGE SCALE GENOMIC DNA]</scope>
    <source>
        <strain evidence="6 7">DAOM 227022</strain>
    </source>
</reference>
<gene>
    <name evidence="6" type="ORF">C1645_763895</name>
</gene>
<evidence type="ECO:0000313" key="6">
    <source>
        <dbReference type="EMBL" id="RIA92832.1"/>
    </source>
</evidence>
<dbReference type="SUPFAM" id="SSF50978">
    <property type="entry name" value="WD40 repeat-like"/>
    <property type="match status" value="1"/>
</dbReference>